<sequence length="79" mass="8591">NPAISGVVLEDFDFVIVNKFYHIATASLIARTIYILTSEIENVHDSTLVAINVNVPLVEELMGCLLNCDLGLSCGLVKK</sequence>
<accession>A0A371I4K1</accession>
<dbReference type="AlphaFoldDB" id="A0A371I4K1"/>
<comment type="caution">
    <text evidence="1">The sequence shown here is derived from an EMBL/GenBank/DDBJ whole genome shotgun (WGS) entry which is preliminary data.</text>
</comment>
<reference evidence="1" key="1">
    <citation type="submission" date="2018-05" db="EMBL/GenBank/DDBJ databases">
        <title>Draft genome of Mucuna pruriens seed.</title>
        <authorList>
            <person name="Nnadi N.E."/>
            <person name="Vos R."/>
            <person name="Hasami M.H."/>
            <person name="Devisetty U.K."/>
            <person name="Aguiy J.C."/>
        </authorList>
    </citation>
    <scope>NUCLEOTIDE SEQUENCE [LARGE SCALE GENOMIC DNA]</scope>
    <source>
        <strain evidence="1">JCA_2017</strain>
    </source>
</reference>
<evidence type="ECO:0000313" key="1">
    <source>
        <dbReference type="EMBL" id="RDY09972.1"/>
    </source>
</evidence>
<protein>
    <submittedName>
        <fullName evidence="1">Nicastrin</fullName>
    </submittedName>
</protein>
<gene>
    <name evidence="1" type="ORF">CR513_05557</name>
</gene>
<dbReference type="EMBL" id="QJKJ01000939">
    <property type="protein sequence ID" value="RDY09972.1"/>
    <property type="molecule type" value="Genomic_DNA"/>
</dbReference>
<dbReference type="Proteomes" id="UP000257109">
    <property type="component" value="Unassembled WGS sequence"/>
</dbReference>
<dbReference type="OrthoDB" id="10265862at2759"/>
<dbReference type="STRING" id="157652.A0A371I4K1"/>
<name>A0A371I4K1_MUCPR</name>
<keyword evidence="2" id="KW-1185">Reference proteome</keyword>
<evidence type="ECO:0000313" key="2">
    <source>
        <dbReference type="Proteomes" id="UP000257109"/>
    </source>
</evidence>
<organism evidence="1 2">
    <name type="scientific">Mucuna pruriens</name>
    <name type="common">Velvet bean</name>
    <name type="synonym">Dolichos pruriens</name>
    <dbReference type="NCBI Taxonomy" id="157652"/>
    <lineage>
        <taxon>Eukaryota</taxon>
        <taxon>Viridiplantae</taxon>
        <taxon>Streptophyta</taxon>
        <taxon>Embryophyta</taxon>
        <taxon>Tracheophyta</taxon>
        <taxon>Spermatophyta</taxon>
        <taxon>Magnoliopsida</taxon>
        <taxon>eudicotyledons</taxon>
        <taxon>Gunneridae</taxon>
        <taxon>Pentapetalae</taxon>
        <taxon>rosids</taxon>
        <taxon>fabids</taxon>
        <taxon>Fabales</taxon>
        <taxon>Fabaceae</taxon>
        <taxon>Papilionoideae</taxon>
        <taxon>50 kb inversion clade</taxon>
        <taxon>NPAAA clade</taxon>
        <taxon>indigoferoid/millettioid clade</taxon>
        <taxon>Phaseoleae</taxon>
        <taxon>Mucuna</taxon>
    </lineage>
</organism>
<proteinExistence type="predicted"/>
<feature type="non-terminal residue" evidence="1">
    <location>
        <position position="1"/>
    </location>
</feature>